<gene>
    <name evidence="1" type="ORF">SCHPADRAFT_946591</name>
</gene>
<dbReference type="InParanoid" id="A0A0H2R222"/>
<dbReference type="EMBL" id="KQ086263">
    <property type="protein sequence ID" value="KLO05834.1"/>
    <property type="molecule type" value="Genomic_DNA"/>
</dbReference>
<dbReference type="Proteomes" id="UP000053477">
    <property type="component" value="Unassembled WGS sequence"/>
</dbReference>
<protein>
    <recommendedName>
        <fullName evidence="3">F-box domain-containing protein</fullName>
    </recommendedName>
</protein>
<evidence type="ECO:0008006" key="3">
    <source>
        <dbReference type="Google" id="ProtNLM"/>
    </source>
</evidence>
<accession>A0A0H2R222</accession>
<reference evidence="1 2" key="1">
    <citation type="submission" date="2015-04" db="EMBL/GenBank/DDBJ databases">
        <title>Complete genome sequence of Schizopora paradoxa KUC8140, a cosmopolitan wood degrader in East Asia.</title>
        <authorList>
            <consortium name="DOE Joint Genome Institute"/>
            <person name="Min B."/>
            <person name="Park H."/>
            <person name="Jang Y."/>
            <person name="Kim J.-J."/>
            <person name="Kim K.H."/>
            <person name="Pangilinan J."/>
            <person name="Lipzen A."/>
            <person name="Riley R."/>
            <person name="Grigoriev I.V."/>
            <person name="Spatafora J.W."/>
            <person name="Choi I.-G."/>
        </authorList>
    </citation>
    <scope>NUCLEOTIDE SEQUENCE [LARGE SCALE GENOMIC DNA]</scope>
    <source>
        <strain evidence="1 2">KUC8140</strain>
    </source>
</reference>
<evidence type="ECO:0000313" key="2">
    <source>
        <dbReference type="Proteomes" id="UP000053477"/>
    </source>
</evidence>
<name>A0A0H2R222_9AGAM</name>
<dbReference type="AlphaFoldDB" id="A0A0H2R222"/>
<proteinExistence type="predicted"/>
<sequence length="249" mass="28370">MLLDLLIKLPNLSSFELEVYDAGKWSGDEALPVTVCPEITSFKLRVQGIYMHTFPVGGSCMEEFMNAIRMPSLESYSISIETNGLGESESKSIVWSQGTGALSRALLPEHFSQSARMRSLYYDLRYNWEYSRMDDEPKVLLGASELHVPLDRFIHAATLIISSFVQVLFTHNFDNKDSKSTDINKPHLRELRFIGCENMTSAHLKRTIDSLELLGAWDDIETVMVQECEHLNYEDVIAVVGDKRLQYFC</sequence>
<keyword evidence="2" id="KW-1185">Reference proteome</keyword>
<evidence type="ECO:0000313" key="1">
    <source>
        <dbReference type="EMBL" id="KLO05834.1"/>
    </source>
</evidence>
<organism evidence="1 2">
    <name type="scientific">Schizopora paradoxa</name>
    <dbReference type="NCBI Taxonomy" id="27342"/>
    <lineage>
        <taxon>Eukaryota</taxon>
        <taxon>Fungi</taxon>
        <taxon>Dikarya</taxon>
        <taxon>Basidiomycota</taxon>
        <taxon>Agaricomycotina</taxon>
        <taxon>Agaricomycetes</taxon>
        <taxon>Hymenochaetales</taxon>
        <taxon>Schizoporaceae</taxon>
        <taxon>Schizopora</taxon>
    </lineage>
</organism>